<dbReference type="Proteomes" id="UP001165492">
    <property type="component" value="Unassembled WGS sequence"/>
</dbReference>
<organism evidence="2 3">
    <name type="scientific">Pelosinus baikalensis</name>
    <dbReference type="NCBI Taxonomy" id="2892015"/>
    <lineage>
        <taxon>Bacteria</taxon>
        <taxon>Bacillati</taxon>
        <taxon>Bacillota</taxon>
        <taxon>Negativicutes</taxon>
        <taxon>Selenomonadales</taxon>
        <taxon>Sporomusaceae</taxon>
        <taxon>Pelosinus</taxon>
    </lineage>
</organism>
<sequence length="260" mass="30577">MQLNSENYFSLEADREYFSVSQVKSFLACEAKQMALLNGDWQKEDKKAFLIGSYVHAWNSGDLQEFISKNYSSIYKKNGEMYADFIAADQMINTLKNDKFIERMREGEKELIYTAELFGAKWKIAVDIINDELEYFNDIKTARSIREKYWDEETRQKVNFIKNYRYDIQMAVYAEVVRINKGLDYYYHPHIIAVDKQSVPDKEIIYMGREFIPEVLQEVSSYMPRLILVKGGNTEPARCGKCDYCLSTKKITEAIFWTDL</sequence>
<dbReference type="EMBL" id="JAJHJB010000010">
    <property type="protein sequence ID" value="MCC5465569.1"/>
    <property type="molecule type" value="Genomic_DNA"/>
</dbReference>
<accession>A0ABS8HSR5</accession>
<name>A0ABS8HSR5_9FIRM</name>
<dbReference type="Pfam" id="PF12684">
    <property type="entry name" value="DUF3799"/>
    <property type="match status" value="1"/>
</dbReference>
<dbReference type="InterPro" id="IPR024432">
    <property type="entry name" value="Put_RecE_PDDEXK-like_dom"/>
</dbReference>
<dbReference type="RefSeq" id="WP_229534818.1">
    <property type="nucleotide sequence ID" value="NZ_JAJHJB010000010.1"/>
</dbReference>
<protein>
    <submittedName>
        <fullName evidence="2">PD-(D/E)XK nuclease-like domain-containing protein</fullName>
    </submittedName>
</protein>
<proteinExistence type="predicted"/>
<comment type="caution">
    <text evidence="2">The sequence shown here is derived from an EMBL/GenBank/DDBJ whole genome shotgun (WGS) entry which is preliminary data.</text>
</comment>
<reference evidence="2" key="1">
    <citation type="submission" date="2021-11" db="EMBL/GenBank/DDBJ databases">
        <title>Description of a new species Pelosinus isolated from the bottom sediments of Lake Baikal.</title>
        <authorList>
            <person name="Zakharyuk A."/>
        </authorList>
    </citation>
    <scope>NUCLEOTIDE SEQUENCE</scope>
    <source>
        <strain evidence="2">Bkl1</strain>
    </source>
</reference>
<evidence type="ECO:0000313" key="2">
    <source>
        <dbReference type="EMBL" id="MCC5465569.1"/>
    </source>
</evidence>
<dbReference type="InterPro" id="IPR011604">
    <property type="entry name" value="PDDEXK-like_dom_sf"/>
</dbReference>
<feature type="domain" description="Putative exodeoxyribonuclease 8 PDDEXK-like" evidence="1">
    <location>
        <begin position="19"/>
        <end position="247"/>
    </location>
</feature>
<dbReference type="Gene3D" id="3.90.320.10">
    <property type="match status" value="1"/>
</dbReference>
<evidence type="ECO:0000259" key="1">
    <source>
        <dbReference type="Pfam" id="PF12684"/>
    </source>
</evidence>
<keyword evidence="3" id="KW-1185">Reference proteome</keyword>
<gene>
    <name evidence="2" type="ORF">LMF89_09360</name>
</gene>
<evidence type="ECO:0000313" key="3">
    <source>
        <dbReference type="Proteomes" id="UP001165492"/>
    </source>
</evidence>